<feature type="compositionally biased region" description="Polar residues" evidence="2">
    <location>
        <begin position="56"/>
        <end position="68"/>
    </location>
</feature>
<sequence length="390" mass="44210">MARMTRSNMRPTVEEPLTEYEKVRDINMARNNRIFQSLSIDAIASMIRKTNDVQEVGTNEVQEGSGVSNDDPEYNPKEDEVIDGEEVDDVVEQKTVKFMSSISFSDVMTTKPRNRKGKGLERISKSLGTKVPIQIAEGMKRPEKPLQVAKLAFECGLVARSHLPVLPHREYKKANLLENYNGKFVANFEINTDSETIKIETCVLNKMNCEKVVYQQRTGSRHYTTHIFATKEERKGEELSAIDLFKATHNRKKHGFSKPVKIAILEMEERKDEPVPEGEESKSTAEIVDELLKTVVKQSTFLRNVGLQLSRNNSSKATAAMATHWRDLEQKLETSELKAEVMEEELAAIKMNAEEAEAAHDKELELLRQKSQEQDEKLAHLMALFGAKAS</sequence>
<dbReference type="PANTHER" id="PTHR33063:SF16">
    <property type="entry name" value="OS02G0241300 PROTEIN"/>
    <property type="match status" value="1"/>
</dbReference>
<feature type="coiled-coil region" evidence="1">
    <location>
        <begin position="325"/>
        <end position="384"/>
    </location>
</feature>
<dbReference type="EnsemblPlants" id="EMT26493">
    <property type="protein sequence ID" value="EMT26493"/>
    <property type="gene ID" value="F775_00092"/>
</dbReference>
<protein>
    <submittedName>
        <fullName evidence="3">Uncharacterized protein</fullName>
    </submittedName>
</protein>
<dbReference type="AlphaFoldDB" id="M8BXG1"/>
<evidence type="ECO:0000256" key="1">
    <source>
        <dbReference type="SAM" id="Coils"/>
    </source>
</evidence>
<feature type="region of interest" description="Disordered" evidence="2">
    <location>
        <begin position="55"/>
        <end position="77"/>
    </location>
</feature>
<name>M8BXG1_AEGTA</name>
<organism evidence="3">
    <name type="scientific">Aegilops tauschii</name>
    <name type="common">Tausch's goatgrass</name>
    <name type="synonym">Aegilops squarrosa</name>
    <dbReference type="NCBI Taxonomy" id="37682"/>
    <lineage>
        <taxon>Eukaryota</taxon>
        <taxon>Viridiplantae</taxon>
        <taxon>Streptophyta</taxon>
        <taxon>Embryophyta</taxon>
        <taxon>Tracheophyta</taxon>
        <taxon>Spermatophyta</taxon>
        <taxon>Magnoliopsida</taxon>
        <taxon>Liliopsida</taxon>
        <taxon>Poales</taxon>
        <taxon>Poaceae</taxon>
        <taxon>BOP clade</taxon>
        <taxon>Pooideae</taxon>
        <taxon>Triticodae</taxon>
        <taxon>Triticeae</taxon>
        <taxon>Triticinae</taxon>
        <taxon>Aegilops</taxon>
    </lineage>
</organism>
<proteinExistence type="predicted"/>
<dbReference type="PANTHER" id="PTHR33063">
    <property type="entry name" value="OS02G0583500 PROTEIN"/>
    <property type="match status" value="1"/>
</dbReference>
<evidence type="ECO:0000313" key="3">
    <source>
        <dbReference type="EnsemblPlants" id="EMT26493"/>
    </source>
</evidence>
<keyword evidence="1" id="KW-0175">Coiled coil</keyword>
<evidence type="ECO:0000256" key="2">
    <source>
        <dbReference type="SAM" id="MobiDB-lite"/>
    </source>
</evidence>
<accession>M8BXG1</accession>
<reference evidence="3" key="1">
    <citation type="submission" date="2015-06" db="UniProtKB">
        <authorList>
            <consortium name="EnsemblPlants"/>
        </authorList>
    </citation>
    <scope>IDENTIFICATION</scope>
</reference>